<dbReference type="PANTHER" id="PTHR11199">
    <property type="entry name" value="STROMAL ANTIGEN"/>
    <property type="match status" value="1"/>
</dbReference>
<evidence type="ECO:0000313" key="5">
    <source>
        <dbReference type="Proteomes" id="UP001165121"/>
    </source>
</evidence>
<dbReference type="Gene3D" id="1.25.10.10">
    <property type="entry name" value="Leucine-rich Repeat Variant"/>
    <property type="match status" value="1"/>
</dbReference>
<evidence type="ECO:0000313" key="4">
    <source>
        <dbReference type="EMBL" id="GMF45801.1"/>
    </source>
</evidence>
<evidence type="ECO:0000259" key="3">
    <source>
        <dbReference type="PROSITE" id="PS51425"/>
    </source>
</evidence>
<dbReference type="InterPro" id="IPR020839">
    <property type="entry name" value="SCD"/>
</dbReference>
<sequence length="1065" mass="120283">MDMGDLVDSVAEDLENANGEYPLTSRGKAVLALSNSLVRTAASISGQLAISTRQLNAETNSPGATPGSQRSPNVQKIALLKDNKTLYESRFQHVLKLVNSVFTGVVVHRYRDVMPDIRVVTMQCLGHWIISLPDQFLKDNFLKYLGWLLSDKSASVRLEVIKILCELYENDAFTEKLELFTSRFLPRYLELCNDVDDAVVEECIHLLIAVDKRSLISSDIELQAVEKLVFDEEHEDIRKAAAEFVCLQYDAFGVAVSKTKDTKLKKEQLNTQAIALVEFAEEYIKNHGIPEGAVETLVDAFWGLDDCPDSDKLELLLKLIPMLTLKSEVIGHHSSQIKELLEKLKHAYLLHSDEALLQSLSLSITHLIQTEHASLKREAEVIVHELLQQVVEKIERLLEADEKLYDNLALSGNDTTSRRKTKGRKKKNAKTKEISDVEYGLRIGLCRLKCLIRCLNIREYLPPDLISSAGADGQLAGTDLKQGKMDILIEAVGNLLRRRSKSVSDLDQAFRNVDTIKHSLIIIYSDLLWTTSPIFKAVEEDKRHVDSVGTTNVVSTVETDSAVLLQIQRVCQTRSTLEEAFISVLEMHLTRAKETSDEEHKKNDDTHDAHLIESMEEIEFEDEGVISYVKEAQRFAFLTFCDVRCLFVEKFQDATAPYDALEWSLPKVLVLLTQMHFESAMDDAEDEEPELEDKTVNSVSVISQEKTNAIREWEEKQQRKAELLVALGRVSLCNPSKKHQAAAVLQYFTSSGKPSVEVVKAFGKHVKTDAPVRYLEIQMTALRQLFNAILIWKQDLEANVTSEIDEDEASEQDELRQKVENSEQELRELAKRFSQSLGVGKVPSSLRAPFLRFLREGVRYSLEQQTQFVFLETMRVYLSHLDNSSMAQLREYFMERLQTVSNIPNENEDLGPQWRAVFDFQASVAATGAMRSSTGLMFSPPLRSKRRSASSEPTPMQGTSIAEEDENESEVGSHSVAEESEDAGSRNGNSDKTDNVRQVDHNNRQGSPQRKRAGSDENSSVAGSLPDRKRPRRHQRRAKDTELSGGENVVDERARQKARRVIKKY</sequence>
<dbReference type="Proteomes" id="UP001165121">
    <property type="component" value="Unassembled WGS sequence"/>
</dbReference>
<evidence type="ECO:0000256" key="2">
    <source>
        <dbReference type="SAM" id="MobiDB-lite"/>
    </source>
</evidence>
<gene>
    <name evidence="4" type="ORF">Pfra01_001657500</name>
</gene>
<feature type="compositionally biased region" description="Basic and acidic residues" evidence="2">
    <location>
        <begin position="989"/>
        <end position="1003"/>
    </location>
</feature>
<dbReference type="OrthoDB" id="498590at2759"/>
<dbReference type="GO" id="GO:0003682">
    <property type="term" value="F:chromatin binding"/>
    <property type="evidence" value="ECO:0007669"/>
    <property type="project" value="TreeGrafter"/>
</dbReference>
<dbReference type="GO" id="GO:0008278">
    <property type="term" value="C:cohesin complex"/>
    <property type="evidence" value="ECO:0007669"/>
    <property type="project" value="TreeGrafter"/>
</dbReference>
<dbReference type="GO" id="GO:0000785">
    <property type="term" value="C:chromatin"/>
    <property type="evidence" value="ECO:0007669"/>
    <property type="project" value="TreeGrafter"/>
</dbReference>
<reference evidence="4" key="1">
    <citation type="submission" date="2023-04" db="EMBL/GenBank/DDBJ databases">
        <title>Phytophthora fragariaefolia NBRC 109709.</title>
        <authorList>
            <person name="Ichikawa N."/>
            <person name="Sato H."/>
            <person name="Tonouchi N."/>
        </authorList>
    </citation>
    <scope>NUCLEOTIDE SEQUENCE</scope>
    <source>
        <strain evidence="4">NBRC 109709</strain>
    </source>
</reference>
<dbReference type="InterPro" id="IPR011989">
    <property type="entry name" value="ARM-like"/>
</dbReference>
<dbReference type="SUPFAM" id="SSF48371">
    <property type="entry name" value="ARM repeat"/>
    <property type="match status" value="1"/>
</dbReference>
<feature type="region of interest" description="Disordered" evidence="2">
    <location>
        <begin position="933"/>
        <end position="1065"/>
    </location>
</feature>
<dbReference type="Pfam" id="PF24571">
    <property type="entry name" value="HEAT_SCC3-SA"/>
    <property type="match status" value="1"/>
</dbReference>
<dbReference type="InterPro" id="IPR039662">
    <property type="entry name" value="Cohesin_Scc3/SA"/>
</dbReference>
<keyword evidence="5" id="KW-1185">Reference proteome</keyword>
<dbReference type="EMBL" id="BSXT01001884">
    <property type="protein sequence ID" value="GMF45801.1"/>
    <property type="molecule type" value="Genomic_DNA"/>
</dbReference>
<organism evidence="4 5">
    <name type="scientific">Phytophthora fragariaefolia</name>
    <dbReference type="NCBI Taxonomy" id="1490495"/>
    <lineage>
        <taxon>Eukaryota</taxon>
        <taxon>Sar</taxon>
        <taxon>Stramenopiles</taxon>
        <taxon>Oomycota</taxon>
        <taxon>Peronosporomycetes</taxon>
        <taxon>Peronosporales</taxon>
        <taxon>Peronosporaceae</taxon>
        <taxon>Phytophthora</taxon>
    </lineage>
</organism>
<proteinExistence type="predicted"/>
<keyword evidence="1" id="KW-0175">Coiled coil</keyword>
<dbReference type="GO" id="GO:0005634">
    <property type="term" value="C:nucleus"/>
    <property type="evidence" value="ECO:0007669"/>
    <property type="project" value="TreeGrafter"/>
</dbReference>
<feature type="coiled-coil region" evidence="1">
    <location>
        <begin position="805"/>
        <end position="832"/>
    </location>
</feature>
<evidence type="ECO:0000256" key="1">
    <source>
        <dbReference type="SAM" id="Coils"/>
    </source>
</evidence>
<comment type="caution">
    <text evidence="4">The sequence shown here is derived from an EMBL/GenBank/DDBJ whole genome shotgun (WGS) entry which is preliminary data.</text>
</comment>
<dbReference type="PANTHER" id="PTHR11199:SF0">
    <property type="entry name" value="LD34181P-RELATED"/>
    <property type="match status" value="1"/>
</dbReference>
<dbReference type="PROSITE" id="PS51425">
    <property type="entry name" value="SCD"/>
    <property type="match status" value="1"/>
</dbReference>
<accession>A0A9W7CYL6</accession>
<dbReference type="GO" id="GO:0007062">
    <property type="term" value="P:sister chromatid cohesion"/>
    <property type="evidence" value="ECO:0007669"/>
    <property type="project" value="TreeGrafter"/>
</dbReference>
<dbReference type="AlphaFoldDB" id="A0A9W7CYL6"/>
<protein>
    <submittedName>
        <fullName evidence="4">Unnamed protein product</fullName>
    </submittedName>
</protein>
<name>A0A9W7CYL6_9STRA</name>
<feature type="domain" description="SCD" evidence="3">
    <location>
        <begin position="106"/>
        <end position="191"/>
    </location>
</feature>
<feature type="compositionally biased region" description="Basic residues" evidence="2">
    <location>
        <begin position="1056"/>
        <end position="1065"/>
    </location>
</feature>
<dbReference type="InterPro" id="IPR056396">
    <property type="entry name" value="HEAT_SCC3-SA"/>
</dbReference>
<dbReference type="Pfam" id="PF21581">
    <property type="entry name" value="SCD"/>
    <property type="match status" value="1"/>
</dbReference>
<dbReference type="InterPro" id="IPR016024">
    <property type="entry name" value="ARM-type_fold"/>
</dbReference>
<feature type="compositionally biased region" description="Polar residues" evidence="2">
    <location>
        <begin position="950"/>
        <end position="960"/>
    </location>
</feature>